<evidence type="ECO:0000313" key="3">
    <source>
        <dbReference type="EMBL" id="CAD2139558.1"/>
    </source>
</evidence>
<dbReference type="Proteomes" id="UP000580250">
    <property type="component" value="Unassembled WGS sequence"/>
</dbReference>
<reference evidence="3 4" key="1">
    <citation type="submission" date="2020-08" db="EMBL/GenBank/DDBJ databases">
        <authorList>
            <person name="Koutsovoulos G."/>
            <person name="Danchin GJ E."/>
        </authorList>
    </citation>
    <scope>NUCLEOTIDE SEQUENCE [LARGE SCALE GENOMIC DNA]</scope>
</reference>
<sequence>MKFLIFIFNIFFIFENYHLIIAQMDGMNSMMNGQNGGMGSQMNRGPKKIIPGDDDEGEIYPGFSLDNILNGGTGGTGRSMSPGRSNFNNNMGGGGSGYYGMGNQMSGGMGPMNPGMGGGMEMGGGMGGSQGSMMNLGMMPGGMMDTGDVLGGYGSNYGSEKRLDVLEMGPNDNFKPQRQSQSNMRQMAQPQDSMPRISIPPYSAEGDDDKEVKPIIRPLKR</sequence>
<feature type="chain" id="PRO_5028138531" evidence="2">
    <location>
        <begin position="23"/>
        <end position="221"/>
    </location>
</feature>
<evidence type="ECO:0000256" key="1">
    <source>
        <dbReference type="SAM" id="MobiDB-lite"/>
    </source>
</evidence>
<evidence type="ECO:0000256" key="2">
    <source>
        <dbReference type="SAM" id="SignalP"/>
    </source>
</evidence>
<proteinExistence type="predicted"/>
<keyword evidence="2" id="KW-0732">Signal</keyword>
<protein>
    <submittedName>
        <fullName evidence="3">Uncharacterized protein</fullName>
    </submittedName>
</protein>
<name>A0A6V7TZI6_MELEN</name>
<organism evidence="3 4">
    <name type="scientific">Meloidogyne enterolobii</name>
    <name type="common">Root-knot nematode worm</name>
    <name type="synonym">Meloidogyne mayaguensis</name>
    <dbReference type="NCBI Taxonomy" id="390850"/>
    <lineage>
        <taxon>Eukaryota</taxon>
        <taxon>Metazoa</taxon>
        <taxon>Ecdysozoa</taxon>
        <taxon>Nematoda</taxon>
        <taxon>Chromadorea</taxon>
        <taxon>Rhabditida</taxon>
        <taxon>Tylenchina</taxon>
        <taxon>Tylenchomorpha</taxon>
        <taxon>Tylenchoidea</taxon>
        <taxon>Meloidogynidae</taxon>
        <taxon>Meloidogyninae</taxon>
        <taxon>Meloidogyne</taxon>
    </lineage>
</organism>
<comment type="caution">
    <text evidence="3">The sequence shown here is derived from an EMBL/GenBank/DDBJ whole genome shotgun (WGS) entry which is preliminary data.</text>
</comment>
<feature type="region of interest" description="Disordered" evidence="1">
    <location>
        <begin position="167"/>
        <end position="221"/>
    </location>
</feature>
<feature type="compositionally biased region" description="Polar residues" evidence="1">
    <location>
        <begin position="174"/>
        <end position="192"/>
    </location>
</feature>
<accession>A0A6V7TZI6</accession>
<feature type="signal peptide" evidence="2">
    <location>
        <begin position="1"/>
        <end position="22"/>
    </location>
</feature>
<dbReference type="AlphaFoldDB" id="A0A6V7TZI6"/>
<dbReference type="EMBL" id="CAJEWN010000023">
    <property type="protein sequence ID" value="CAD2139558.1"/>
    <property type="molecule type" value="Genomic_DNA"/>
</dbReference>
<evidence type="ECO:0000313" key="4">
    <source>
        <dbReference type="Proteomes" id="UP000580250"/>
    </source>
</evidence>
<gene>
    <name evidence="3" type="ORF">MENT_LOCUS6211</name>
</gene>